<keyword evidence="5 12" id="KW-0436">Ligase</keyword>
<feature type="binding site" evidence="12 13">
    <location>
        <position position="283"/>
    </location>
    <ligand>
        <name>L-serine</name>
        <dbReference type="ChEBI" id="CHEBI:33384"/>
    </ligand>
</feature>
<dbReference type="InterPro" id="IPR045864">
    <property type="entry name" value="aa-tRNA-synth_II/BPL/LPL"/>
</dbReference>
<evidence type="ECO:0000259" key="16">
    <source>
        <dbReference type="PROSITE" id="PS50862"/>
    </source>
</evidence>
<feature type="binding site" evidence="13">
    <location>
        <position position="229"/>
    </location>
    <ligand>
        <name>L-serine</name>
        <dbReference type="ChEBI" id="CHEBI:33384"/>
    </ligand>
</feature>
<dbReference type="PIRSF" id="PIRSF001529">
    <property type="entry name" value="Ser-tRNA-synth_IIa"/>
    <property type="match status" value="1"/>
</dbReference>
<feature type="binding site" evidence="12">
    <location>
        <position position="382"/>
    </location>
    <ligand>
        <name>L-serine</name>
        <dbReference type="ChEBI" id="CHEBI:33384"/>
    </ligand>
</feature>
<dbReference type="GO" id="GO:0016740">
    <property type="term" value="F:transferase activity"/>
    <property type="evidence" value="ECO:0007669"/>
    <property type="project" value="UniProtKB-ARBA"/>
</dbReference>
<evidence type="ECO:0000313" key="18">
    <source>
        <dbReference type="Proteomes" id="UP001210690"/>
    </source>
</evidence>
<feature type="binding site" evidence="13">
    <location>
        <position position="380"/>
    </location>
    <ligand>
        <name>L-serine</name>
        <dbReference type="ChEBI" id="CHEBI:33384"/>
    </ligand>
</feature>
<evidence type="ECO:0000256" key="8">
    <source>
        <dbReference type="ARBA" id="ARBA00022917"/>
    </source>
</evidence>
<evidence type="ECO:0000256" key="14">
    <source>
        <dbReference type="PIRSR" id="PIRSR001529-2"/>
    </source>
</evidence>
<evidence type="ECO:0000256" key="7">
    <source>
        <dbReference type="ARBA" id="ARBA00022840"/>
    </source>
</evidence>
<accession>A0AAX3K6A1</accession>
<protein>
    <recommendedName>
        <fullName evidence="12">Serine--tRNA ligase</fullName>
        <ecNumber evidence="12">6.1.1.11</ecNumber>
    </recommendedName>
    <alternativeName>
        <fullName evidence="12">Seryl-tRNA synthetase</fullName>
        <shortName evidence="12">SerRS</shortName>
    </alternativeName>
    <alternativeName>
        <fullName evidence="12">Seryl-tRNA(Ser/Sec) synthetase</fullName>
    </alternativeName>
</protein>
<evidence type="ECO:0000256" key="9">
    <source>
        <dbReference type="ARBA" id="ARBA00023146"/>
    </source>
</evidence>
<evidence type="ECO:0000256" key="5">
    <source>
        <dbReference type="ARBA" id="ARBA00022598"/>
    </source>
</evidence>
<dbReference type="InterPro" id="IPR002317">
    <property type="entry name" value="Ser-tRNA-ligase_type_1"/>
</dbReference>
<dbReference type="GO" id="GO:0016260">
    <property type="term" value="P:selenocysteine biosynthetic process"/>
    <property type="evidence" value="ECO:0007669"/>
    <property type="project" value="UniProtKB-UniRule"/>
</dbReference>
<feature type="binding site" evidence="13">
    <location>
        <position position="260"/>
    </location>
    <ligand>
        <name>L-serine</name>
        <dbReference type="ChEBI" id="CHEBI:33384"/>
    </ligand>
</feature>
<evidence type="ECO:0000256" key="3">
    <source>
        <dbReference type="ARBA" id="ARBA00010728"/>
    </source>
</evidence>
<dbReference type="Pfam" id="PF00587">
    <property type="entry name" value="tRNA-synt_2b"/>
    <property type="match status" value="1"/>
</dbReference>
<feature type="binding site" evidence="12 14">
    <location>
        <begin position="347"/>
        <end position="350"/>
    </location>
    <ligand>
        <name>ATP</name>
        <dbReference type="ChEBI" id="CHEBI:30616"/>
    </ligand>
</feature>
<dbReference type="InterPro" id="IPR006195">
    <property type="entry name" value="aa-tRNA-synth_II"/>
</dbReference>
<dbReference type="SUPFAM" id="SSF46589">
    <property type="entry name" value="tRNA-binding arm"/>
    <property type="match status" value="1"/>
</dbReference>
<gene>
    <name evidence="12 17" type="primary">serS</name>
    <name evidence="17" type="ORF">NM222_07240</name>
</gene>
<name>A0AAX3K6A1_9FIRM</name>
<evidence type="ECO:0000256" key="13">
    <source>
        <dbReference type="PIRSR" id="PIRSR001529-1"/>
    </source>
</evidence>
<dbReference type="GO" id="GO:0005524">
    <property type="term" value="F:ATP binding"/>
    <property type="evidence" value="ECO:0007669"/>
    <property type="project" value="UniProtKB-UniRule"/>
</dbReference>
<feature type="binding site" evidence="12">
    <location>
        <begin position="229"/>
        <end position="231"/>
    </location>
    <ligand>
        <name>L-serine</name>
        <dbReference type="ChEBI" id="CHEBI:33384"/>
    </ligand>
</feature>
<feature type="domain" description="Aminoacyl-transfer RNA synthetases class-II family profile" evidence="16">
    <location>
        <begin position="171"/>
        <end position="407"/>
    </location>
</feature>
<keyword evidence="15" id="KW-0175">Coiled coil</keyword>
<dbReference type="InterPro" id="IPR002314">
    <property type="entry name" value="aa-tRNA-synt_IIb"/>
</dbReference>
<dbReference type="PANTHER" id="PTHR43697:SF1">
    <property type="entry name" value="SERINE--TRNA LIGASE"/>
    <property type="match status" value="1"/>
</dbReference>
<dbReference type="EMBL" id="CP101412">
    <property type="protein sequence ID" value="WBB30738.1"/>
    <property type="molecule type" value="Genomic_DNA"/>
</dbReference>
<dbReference type="GO" id="GO:0006434">
    <property type="term" value="P:seryl-tRNA aminoacylation"/>
    <property type="evidence" value="ECO:0007669"/>
    <property type="project" value="UniProtKB-UniRule"/>
</dbReference>
<dbReference type="GO" id="GO:0005737">
    <property type="term" value="C:cytoplasm"/>
    <property type="evidence" value="ECO:0007669"/>
    <property type="project" value="UniProtKB-SubCell"/>
</dbReference>
<dbReference type="AlphaFoldDB" id="A0AAX3K6A1"/>
<dbReference type="CDD" id="cd00770">
    <property type="entry name" value="SerRS_core"/>
    <property type="match status" value="1"/>
</dbReference>
<feature type="coiled-coil region" evidence="15">
    <location>
        <begin position="68"/>
        <end position="102"/>
    </location>
</feature>
<reference evidence="17" key="1">
    <citation type="submission" date="2022-07" db="EMBL/GenBank/DDBJ databases">
        <title>Parvimonas micra travels from the subgingival sulcus of the human oral cavity to the colorectal adenocarcinoma.</title>
        <authorList>
            <person name="Conde-Perez K."/>
            <person name="Buetas E."/>
            <person name="Aja-Macaya P."/>
            <person name="Martin-De Arribas E."/>
            <person name="Iglesias-Corras I."/>
            <person name="Trigo-Tasende N."/>
            <person name="Nasser-Ali M."/>
            <person name="Estevez L.S."/>
            <person name="Rumbo-Feal S."/>
            <person name="Otero-Alen B."/>
            <person name="Noguera J.F."/>
            <person name="Concha A."/>
            <person name="Pardinas-Lopez S."/>
            <person name="Carda-Dieguez M."/>
            <person name="Gomez-Randulfe I."/>
            <person name="Martinez-Lago N."/>
            <person name="Ladra S."/>
            <person name="Aparicio L.A."/>
            <person name="Bou G."/>
            <person name="Mira A."/>
            <person name="Vallejo J.A."/>
            <person name="Poza M."/>
        </authorList>
    </citation>
    <scope>NUCLEOTIDE SEQUENCE</scope>
    <source>
        <strain evidence="17">PM102KC-G-1</strain>
    </source>
</reference>
<dbReference type="InterPro" id="IPR015866">
    <property type="entry name" value="Ser-tRNA-synth_1_N"/>
</dbReference>
<keyword evidence="7 12" id="KW-0067">ATP-binding</keyword>
<dbReference type="RefSeq" id="WP_004831860.1">
    <property type="nucleotide sequence ID" value="NZ_CABKNC010000005.1"/>
</dbReference>
<comment type="caution">
    <text evidence="12">Lacks conserved residue(s) required for the propagation of feature annotation.</text>
</comment>
<dbReference type="GO" id="GO:0004828">
    <property type="term" value="F:serine-tRNA ligase activity"/>
    <property type="evidence" value="ECO:0007669"/>
    <property type="project" value="UniProtKB-UniRule"/>
</dbReference>
<evidence type="ECO:0000256" key="10">
    <source>
        <dbReference type="ARBA" id="ARBA00047929"/>
    </source>
</evidence>
<evidence type="ECO:0000256" key="11">
    <source>
        <dbReference type="ARBA" id="ARBA00048823"/>
    </source>
</evidence>
<evidence type="ECO:0000256" key="15">
    <source>
        <dbReference type="SAM" id="Coils"/>
    </source>
</evidence>
<comment type="similarity">
    <text evidence="3 12">Belongs to the class-II aminoacyl-tRNA synthetase family. Type-1 seryl-tRNA synthetase subfamily.</text>
</comment>
<evidence type="ECO:0000256" key="6">
    <source>
        <dbReference type="ARBA" id="ARBA00022741"/>
    </source>
</evidence>
<dbReference type="NCBIfam" id="TIGR00414">
    <property type="entry name" value="serS"/>
    <property type="match status" value="1"/>
</dbReference>
<dbReference type="EC" id="6.1.1.11" evidence="12"/>
<keyword evidence="9 12" id="KW-0030">Aminoacyl-tRNA synthetase</keyword>
<dbReference type="SUPFAM" id="SSF55681">
    <property type="entry name" value="Class II aaRS and biotin synthetases"/>
    <property type="match status" value="1"/>
</dbReference>
<keyword evidence="8 12" id="KW-0648">Protein biosynthesis</keyword>
<dbReference type="Proteomes" id="UP001210690">
    <property type="component" value="Chromosome"/>
</dbReference>
<dbReference type="InterPro" id="IPR042103">
    <property type="entry name" value="SerRS_1_N_sf"/>
</dbReference>
<dbReference type="InterPro" id="IPR033729">
    <property type="entry name" value="SerRS_core"/>
</dbReference>
<proteinExistence type="inferred from homology"/>
<keyword evidence="6 12" id="KW-0547">Nucleotide-binding</keyword>
<comment type="pathway">
    <text evidence="2 12">Aminoacyl-tRNA biosynthesis; selenocysteinyl-tRNA(Sec) biosynthesis; L-seryl-tRNA(Sec) from L-serine and tRNA(Sec): step 1/1.</text>
</comment>
<evidence type="ECO:0000313" key="17">
    <source>
        <dbReference type="EMBL" id="WBB30738.1"/>
    </source>
</evidence>
<dbReference type="GeneID" id="93384666"/>
<dbReference type="Gene3D" id="1.10.287.40">
    <property type="entry name" value="Serine-tRNA synthetase, tRNA binding domain"/>
    <property type="match status" value="1"/>
</dbReference>
<keyword evidence="4 12" id="KW-0963">Cytoplasm</keyword>
<dbReference type="GO" id="GO:0140096">
    <property type="term" value="F:catalytic activity, acting on a protein"/>
    <property type="evidence" value="ECO:0007669"/>
    <property type="project" value="UniProtKB-ARBA"/>
</dbReference>
<dbReference type="PRINTS" id="PR00981">
    <property type="entry name" value="TRNASYNTHSER"/>
</dbReference>
<comment type="function">
    <text evidence="12">Catalyzes the attachment of serine to tRNA(Ser). Is also able to aminoacylate tRNA(Sec) with serine, to form the misacylated tRNA L-seryl-tRNA(Sec), which will be further converted into selenocysteinyl-tRNA(Sec).</text>
</comment>
<feature type="binding site" evidence="12 14">
    <location>
        <begin position="260"/>
        <end position="262"/>
    </location>
    <ligand>
        <name>ATP</name>
        <dbReference type="ChEBI" id="CHEBI:30616"/>
    </ligand>
</feature>
<dbReference type="InterPro" id="IPR010978">
    <property type="entry name" value="tRNA-bd_arm"/>
</dbReference>
<dbReference type="HAMAP" id="MF_00176">
    <property type="entry name" value="Ser_tRNA_synth_type1"/>
    <property type="match status" value="1"/>
</dbReference>
<dbReference type="Pfam" id="PF02403">
    <property type="entry name" value="Seryl_tRNA_N"/>
    <property type="match status" value="1"/>
</dbReference>
<comment type="subunit">
    <text evidence="12">Homodimer. The tRNA molecule binds across the dimer.</text>
</comment>
<dbReference type="Gene3D" id="3.30.930.10">
    <property type="entry name" value="Bira Bifunctional Protein, Domain 2"/>
    <property type="match status" value="1"/>
</dbReference>
<evidence type="ECO:0000256" key="2">
    <source>
        <dbReference type="ARBA" id="ARBA00005045"/>
    </source>
</evidence>
<dbReference type="PANTHER" id="PTHR43697">
    <property type="entry name" value="SERYL-TRNA SYNTHETASE"/>
    <property type="match status" value="1"/>
</dbReference>
<organism evidence="17 18">
    <name type="scientific">Parvimonas micra</name>
    <dbReference type="NCBI Taxonomy" id="33033"/>
    <lineage>
        <taxon>Bacteria</taxon>
        <taxon>Bacillati</taxon>
        <taxon>Bacillota</taxon>
        <taxon>Tissierellia</taxon>
        <taxon>Tissierellales</taxon>
        <taxon>Peptoniphilaceae</taxon>
        <taxon>Parvimonas</taxon>
    </lineage>
</organism>
<comment type="catalytic activity">
    <reaction evidence="10 12">
        <text>tRNA(Sec) + L-serine + ATP = L-seryl-tRNA(Sec) + AMP + diphosphate + H(+)</text>
        <dbReference type="Rhea" id="RHEA:42580"/>
        <dbReference type="Rhea" id="RHEA-COMP:9742"/>
        <dbReference type="Rhea" id="RHEA-COMP:10128"/>
        <dbReference type="ChEBI" id="CHEBI:15378"/>
        <dbReference type="ChEBI" id="CHEBI:30616"/>
        <dbReference type="ChEBI" id="CHEBI:33019"/>
        <dbReference type="ChEBI" id="CHEBI:33384"/>
        <dbReference type="ChEBI" id="CHEBI:78442"/>
        <dbReference type="ChEBI" id="CHEBI:78533"/>
        <dbReference type="ChEBI" id="CHEBI:456215"/>
        <dbReference type="EC" id="6.1.1.11"/>
    </reaction>
</comment>
<evidence type="ECO:0000256" key="4">
    <source>
        <dbReference type="ARBA" id="ARBA00022490"/>
    </source>
</evidence>
<evidence type="ECO:0000256" key="12">
    <source>
        <dbReference type="HAMAP-Rule" id="MF_00176"/>
    </source>
</evidence>
<comment type="domain">
    <text evidence="12">Consists of two distinct domains, a catalytic core and a N-terminal extension that is involved in tRNA binding.</text>
</comment>
<comment type="subcellular location">
    <subcellularLocation>
        <location evidence="1 12">Cytoplasm</location>
    </subcellularLocation>
</comment>
<sequence>MLDIKRIRTNKEEVIESLNSRFGNYNIDKVLELDEKRREIIFEVENKKARQNEVSKQVPKLKKDGIDVSELFKEMKALSDEIKELDVKVKDLDEEIRKELLSIPNTPNKDIPIGKSDEDNVEIRKFLEPKKFDFEVKAHWDLGVDLDILDFERAVKISGSRFSVFKGLGAKLERALINFMLDLHSGQGYEEVGVPVLINRNSMYGTGQLPKFEDDMFYVPSKDLFLAPTAEVPVTNLLANEILEFEKLPTYYTAFTYCFRQEAGSAGRDTRGLIRNHQFDKVEMVKFVNPENSYDELEKLTNDAEEILKLLEIPYRVVCLCTGDIGFSSAKTYDIEVWMPSYGRYVEISSCSNFEDFQARRANIRYRDTDGKVKFVHTLNGSGLAVGRTFAAVLENYQREDGSIEIPYVLRKYMGLDEIRK</sequence>
<dbReference type="PROSITE" id="PS50862">
    <property type="entry name" value="AA_TRNA_LIGASE_II"/>
    <property type="match status" value="1"/>
</dbReference>
<comment type="catalytic activity">
    <reaction evidence="11 12">
        <text>tRNA(Ser) + L-serine + ATP = L-seryl-tRNA(Ser) + AMP + diphosphate + H(+)</text>
        <dbReference type="Rhea" id="RHEA:12292"/>
        <dbReference type="Rhea" id="RHEA-COMP:9669"/>
        <dbReference type="Rhea" id="RHEA-COMP:9703"/>
        <dbReference type="ChEBI" id="CHEBI:15378"/>
        <dbReference type="ChEBI" id="CHEBI:30616"/>
        <dbReference type="ChEBI" id="CHEBI:33019"/>
        <dbReference type="ChEBI" id="CHEBI:33384"/>
        <dbReference type="ChEBI" id="CHEBI:78442"/>
        <dbReference type="ChEBI" id="CHEBI:78533"/>
        <dbReference type="ChEBI" id="CHEBI:456215"/>
        <dbReference type="EC" id="6.1.1.11"/>
    </reaction>
</comment>
<evidence type="ECO:0000256" key="1">
    <source>
        <dbReference type="ARBA" id="ARBA00004496"/>
    </source>
</evidence>